<evidence type="ECO:0000313" key="3">
    <source>
        <dbReference type="EMBL" id="EMB34744.1"/>
    </source>
</evidence>
<gene>
    <name evidence="3" type="ORF">HMPREF9726_00850</name>
</gene>
<dbReference type="AlphaFoldDB" id="A0A0E2E5Q8"/>
<feature type="transmembrane region" description="Helical" evidence="1">
    <location>
        <begin position="21"/>
        <end position="39"/>
    </location>
</feature>
<accession>A0A0E2E5Q8</accession>
<dbReference type="InterPro" id="IPR042095">
    <property type="entry name" value="SUMF_sf"/>
</dbReference>
<dbReference type="Pfam" id="PF03781">
    <property type="entry name" value="FGE-sulfatase"/>
    <property type="match status" value="1"/>
</dbReference>
<keyword evidence="1" id="KW-0812">Transmembrane</keyword>
<dbReference type="PATRIC" id="fig|999432.5.peg.883"/>
<evidence type="ECO:0000256" key="1">
    <source>
        <dbReference type="SAM" id="Phobius"/>
    </source>
</evidence>
<dbReference type="InterPro" id="IPR016187">
    <property type="entry name" value="CTDL_fold"/>
</dbReference>
<comment type="caution">
    <text evidence="3">The sequence shown here is derived from an EMBL/GenBank/DDBJ whole genome shotgun (WGS) entry which is preliminary data.</text>
</comment>
<protein>
    <recommendedName>
        <fullName evidence="2">Sulfatase-modifying factor enzyme-like domain-containing protein</fullName>
    </recommendedName>
</protein>
<dbReference type="Gene3D" id="3.90.1580.10">
    <property type="entry name" value="paralog of FGE (formylglycine-generating enzyme)"/>
    <property type="match status" value="1"/>
</dbReference>
<sequence length="366" mass="41563">MERIKNILKAIKNSASCKNENFVYFLVSVILIGGILFATRQKIVNYPYDSIENFKTMITVIEKPVIIEGEGSEGFFTSGRKVTLSPYKIGKYEVSYSFWNEVYEWIIKESEHEYQFQSLGQPGIYMGHSANPDEMYEIPELKKKAEDMGKSYNTVKAGVYPATKMSWSDAIIWCNALSEKEGLDPVYYYDGKVLRTALDITKSESPDVRMGNNGYRLPTEAEWEFAARGGDMEAADWNFGFAGTDDIEKAGEYTWYRDNSSLFNIGSSGEIIDIHPIGQKKPNRLGLYDMSGNCWEWCFDRYNSRDPGDFINPINNMGARPRIIKSGSVKHGLSFSRVKSWGYATPVNPGYILGFRLAQTIVKDNQ</sequence>
<keyword evidence="1" id="KW-0472">Membrane</keyword>
<dbReference type="InterPro" id="IPR005532">
    <property type="entry name" value="SUMF_dom"/>
</dbReference>
<dbReference type="HOGENOM" id="CLU_012431_1_0_12"/>
<dbReference type="RefSeq" id="WP_002683736.1">
    <property type="nucleotide sequence ID" value="NZ_CM001795.1"/>
</dbReference>
<dbReference type="EMBL" id="AGDV01000007">
    <property type="protein sequence ID" value="EMB34744.1"/>
    <property type="molecule type" value="Genomic_DNA"/>
</dbReference>
<dbReference type="PANTHER" id="PTHR23150">
    <property type="entry name" value="SULFATASE MODIFYING FACTOR 1, 2"/>
    <property type="match status" value="1"/>
</dbReference>
<dbReference type="InterPro" id="IPR051043">
    <property type="entry name" value="Sulfatase_Mod_Factor_Kinase"/>
</dbReference>
<evidence type="ECO:0000259" key="2">
    <source>
        <dbReference type="Pfam" id="PF03781"/>
    </source>
</evidence>
<feature type="domain" description="Sulfatase-modifying factor enzyme-like" evidence="2">
    <location>
        <begin position="80"/>
        <end position="358"/>
    </location>
</feature>
<reference evidence="3" key="1">
    <citation type="submission" date="2012-01" db="EMBL/GenBank/DDBJ databases">
        <title>The Genome Sequence of Treponema denticola H-22.</title>
        <authorList>
            <consortium name="The Broad Institute Genome Sequencing Platform"/>
            <person name="Earl A."/>
            <person name="Ward D."/>
            <person name="Feldgarden M."/>
            <person name="Gevers D."/>
            <person name="Blanton J.M."/>
            <person name="Fenno C.J."/>
            <person name="Baranova O.V."/>
            <person name="Mathney J."/>
            <person name="Dewhirst F.E."/>
            <person name="Izard J."/>
            <person name="Young S.K."/>
            <person name="Zeng Q."/>
            <person name="Gargeya S."/>
            <person name="Fitzgerald M."/>
            <person name="Haas B."/>
            <person name="Abouelleil A."/>
            <person name="Alvarado L."/>
            <person name="Arachchi H.M."/>
            <person name="Berlin A."/>
            <person name="Chapman S.B."/>
            <person name="Gearin G."/>
            <person name="Goldberg J."/>
            <person name="Griggs A."/>
            <person name="Gujja S."/>
            <person name="Hansen M."/>
            <person name="Heiman D."/>
            <person name="Howarth C."/>
            <person name="Larimer J."/>
            <person name="Lui A."/>
            <person name="MacDonald P.J.P."/>
            <person name="McCowen C."/>
            <person name="Montmayeur A."/>
            <person name="Murphy C."/>
            <person name="Neiman D."/>
            <person name="Pearson M."/>
            <person name="Priest M."/>
            <person name="Roberts A."/>
            <person name="Saif S."/>
            <person name="Shea T."/>
            <person name="Sisk P."/>
            <person name="Stolte C."/>
            <person name="Sykes S."/>
            <person name="Wortman J."/>
            <person name="Nusbaum C."/>
            <person name="Birren B."/>
        </authorList>
    </citation>
    <scope>NUCLEOTIDE SEQUENCE [LARGE SCALE GENOMIC DNA]</scope>
    <source>
        <strain evidence="3">H-22</strain>
    </source>
</reference>
<organism evidence="3">
    <name type="scientific">Treponema denticola H-22</name>
    <dbReference type="NCBI Taxonomy" id="999432"/>
    <lineage>
        <taxon>Bacteria</taxon>
        <taxon>Pseudomonadati</taxon>
        <taxon>Spirochaetota</taxon>
        <taxon>Spirochaetia</taxon>
        <taxon>Spirochaetales</taxon>
        <taxon>Treponemataceae</taxon>
        <taxon>Treponema</taxon>
    </lineage>
</organism>
<dbReference type="GO" id="GO:0120147">
    <property type="term" value="F:formylglycine-generating oxidase activity"/>
    <property type="evidence" value="ECO:0007669"/>
    <property type="project" value="TreeGrafter"/>
</dbReference>
<dbReference type="Proteomes" id="UP000011705">
    <property type="component" value="Chromosome"/>
</dbReference>
<proteinExistence type="predicted"/>
<dbReference type="PANTHER" id="PTHR23150:SF19">
    <property type="entry name" value="FORMYLGLYCINE-GENERATING ENZYME"/>
    <property type="match status" value="1"/>
</dbReference>
<keyword evidence="1" id="KW-1133">Transmembrane helix</keyword>
<name>A0A0E2E5Q8_TREDN</name>
<dbReference type="SUPFAM" id="SSF56436">
    <property type="entry name" value="C-type lectin-like"/>
    <property type="match status" value="1"/>
</dbReference>